<organism evidence="2 3">
    <name type="scientific">Penicillium atrosanguineum</name>
    <dbReference type="NCBI Taxonomy" id="1132637"/>
    <lineage>
        <taxon>Eukaryota</taxon>
        <taxon>Fungi</taxon>
        <taxon>Dikarya</taxon>
        <taxon>Ascomycota</taxon>
        <taxon>Pezizomycotina</taxon>
        <taxon>Eurotiomycetes</taxon>
        <taxon>Eurotiomycetidae</taxon>
        <taxon>Eurotiales</taxon>
        <taxon>Aspergillaceae</taxon>
        <taxon>Penicillium</taxon>
    </lineage>
</organism>
<reference evidence="2" key="1">
    <citation type="submission" date="2022-12" db="EMBL/GenBank/DDBJ databases">
        <authorList>
            <person name="Petersen C."/>
        </authorList>
    </citation>
    <scope>NUCLEOTIDE SEQUENCE</scope>
    <source>
        <strain evidence="2">IBT 21472</strain>
    </source>
</reference>
<name>A0A9W9PYW6_9EURO</name>
<feature type="compositionally biased region" description="Low complexity" evidence="1">
    <location>
        <begin position="31"/>
        <end position="51"/>
    </location>
</feature>
<comment type="caution">
    <text evidence="2">The sequence shown here is derived from an EMBL/GenBank/DDBJ whole genome shotgun (WGS) entry which is preliminary data.</text>
</comment>
<evidence type="ECO:0000256" key="1">
    <source>
        <dbReference type="SAM" id="MobiDB-lite"/>
    </source>
</evidence>
<dbReference type="AlphaFoldDB" id="A0A9W9PYW6"/>
<feature type="compositionally biased region" description="Basic and acidic residues" evidence="1">
    <location>
        <begin position="147"/>
        <end position="156"/>
    </location>
</feature>
<feature type="region of interest" description="Disordered" evidence="1">
    <location>
        <begin position="120"/>
        <end position="156"/>
    </location>
</feature>
<dbReference type="Proteomes" id="UP001147746">
    <property type="component" value="Unassembled WGS sequence"/>
</dbReference>
<protein>
    <submittedName>
        <fullName evidence="2">Uncharacterized protein</fullName>
    </submittedName>
</protein>
<proteinExistence type="predicted"/>
<keyword evidence="3" id="KW-1185">Reference proteome</keyword>
<evidence type="ECO:0000313" key="3">
    <source>
        <dbReference type="Proteomes" id="UP001147746"/>
    </source>
</evidence>
<sequence>MPIFHRNSVASSSSGRSIDDPNRAHSHKVVGNHSSHSNHSSISSHSGSPIRSSRRHSLLRRMPEDQSIQAAHDQVLLAEAAEREADKALLASKRAVKEAREHIKHLEQEAAEEARLARIKQDQAKSISKRAKPLGRESKPHLGKLRTSPDSHIGHI</sequence>
<evidence type="ECO:0000313" key="2">
    <source>
        <dbReference type="EMBL" id="KAJ5320731.1"/>
    </source>
</evidence>
<feature type="region of interest" description="Disordered" evidence="1">
    <location>
        <begin position="1"/>
        <end position="68"/>
    </location>
</feature>
<gene>
    <name evidence="2" type="ORF">N7476_003733</name>
</gene>
<accession>A0A9W9PYW6</accession>
<reference evidence="2" key="2">
    <citation type="journal article" date="2023" name="IMA Fungus">
        <title>Comparative genomic study of the Penicillium genus elucidates a diverse pangenome and 15 lateral gene transfer events.</title>
        <authorList>
            <person name="Petersen C."/>
            <person name="Sorensen T."/>
            <person name="Nielsen M.R."/>
            <person name="Sondergaard T.E."/>
            <person name="Sorensen J.L."/>
            <person name="Fitzpatrick D.A."/>
            <person name="Frisvad J.C."/>
            <person name="Nielsen K.L."/>
        </authorList>
    </citation>
    <scope>NUCLEOTIDE SEQUENCE</scope>
    <source>
        <strain evidence="2">IBT 21472</strain>
    </source>
</reference>
<dbReference type="EMBL" id="JAPZBO010000003">
    <property type="protein sequence ID" value="KAJ5320731.1"/>
    <property type="molecule type" value="Genomic_DNA"/>
</dbReference>